<sequence>MPLFDAYRDLATPVSSGTSTGKQKKSIVGRAPIGSRPERKKKNIPKKSSVSRKTKKRSSSGLISSIFEKKILTVGPSLSIPL</sequence>
<gene>
    <name evidence="2" type="ORF">PGTUg99_020247</name>
</gene>
<name>A0A5B0S428_PUCGR</name>
<accession>A0A5B0S428</accession>
<reference evidence="2 3" key="1">
    <citation type="submission" date="2019-05" db="EMBL/GenBank/DDBJ databases">
        <title>Emergence of the Ug99 lineage of the wheat stem rust pathogen through somatic hybridization.</title>
        <authorList>
            <person name="Li F."/>
            <person name="Upadhyaya N.M."/>
            <person name="Sperschneider J."/>
            <person name="Matny O."/>
            <person name="Nguyen-Phuc H."/>
            <person name="Mago R."/>
            <person name="Raley C."/>
            <person name="Miller M.E."/>
            <person name="Silverstein K.A.T."/>
            <person name="Henningsen E."/>
            <person name="Hirsch C.D."/>
            <person name="Visser B."/>
            <person name="Pretorius Z.A."/>
            <person name="Steffenson B.J."/>
            <person name="Schwessinger B."/>
            <person name="Dodds P.N."/>
            <person name="Figueroa M."/>
        </authorList>
    </citation>
    <scope>NUCLEOTIDE SEQUENCE [LARGE SCALE GENOMIC DNA]</scope>
    <source>
        <strain evidence="2 3">Ug99</strain>
    </source>
</reference>
<feature type="region of interest" description="Disordered" evidence="1">
    <location>
        <begin position="1"/>
        <end position="60"/>
    </location>
</feature>
<feature type="compositionally biased region" description="Basic residues" evidence="1">
    <location>
        <begin position="38"/>
        <end position="58"/>
    </location>
</feature>
<protein>
    <submittedName>
        <fullName evidence="2">Uncharacterized protein</fullName>
    </submittedName>
</protein>
<dbReference type="Proteomes" id="UP000325313">
    <property type="component" value="Unassembled WGS sequence"/>
</dbReference>
<dbReference type="AlphaFoldDB" id="A0A5B0S428"/>
<dbReference type="EMBL" id="VDEP01000075">
    <property type="protein sequence ID" value="KAA1132901.1"/>
    <property type="molecule type" value="Genomic_DNA"/>
</dbReference>
<proteinExistence type="predicted"/>
<organism evidence="2 3">
    <name type="scientific">Puccinia graminis f. sp. tritici</name>
    <dbReference type="NCBI Taxonomy" id="56615"/>
    <lineage>
        <taxon>Eukaryota</taxon>
        <taxon>Fungi</taxon>
        <taxon>Dikarya</taxon>
        <taxon>Basidiomycota</taxon>
        <taxon>Pucciniomycotina</taxon>
        <taxon>Pucciniomycetes</taxon>
        <taxon>Pucciniales</taxon>
        <taxon>Pucciniaceae</taxon>
        <taxon>Puccinia</taxon>
    </lineage>
</organism>
<evidence type="ECO:0000313" key="2">
    <source>
        <dbReference type="EMBL" id="KAA1132901.1"/>
    </source>
</evidence>
<comment type="caution">
    <text evidence="2">The sequence shown here is derived from an EMBL/GenBank/DDBJ whole genome shotgun (WGS) entry which is preliminary data.</text>
</comment>
<evidence type="ECO:0000256" key="1">
    <source>
        <dbReference type="SAM" id="MobiDB-lite"/>
    </source>
</evidence>
<evidence type="ECO:0000313" key="3">
    <source>
        <dbReference type="Proteomes" id="UP000325313"/>
    </source>
</evidence>